<dbReference type="AlphaFoldDB" id="A0A7Y2H2R7"/>
<evidence type="ECO:0000256" key="2">
    <source>
        <dbReference type="ARBA" id="ARBA00022803"/>
    </source>
</evidence>
<feature type="non-terminal residue" evidence="4">
    <location>
        <position position="306"/>
    </location>
</feature>
<keyword evidence="2" id="KW-0802">TPR repeat</keyword>
<dbReference type="Gene3D" id="1.25.40.10">
    <property type="entry name" value="Tetratricopeptide repeat domain"/>
    <property type="match status" value="2"/>
</dbReference>
<keyword evidence="1" id="KW-0677">Repeat</keyword>
<accession>A0A7Y2H2R7</accession>
<evidence type="ECO:0000256" key="3">
    <source>
        <dbReference type="SAM" id="SignalP"/>
    </source>
</evidence>
<dbReference type="Pfam" id="PF13424">
    <property type="entry name" value="TPR_12"/>
    <property type="match status" value="2"/>
</dbReference>
<evidence type="ECO:0000256" key="1">
    <source>
        <dbReference type="ARBA" id="ARBA00022737"/>
    </source>
</evidence>
<evidence type="ECO:0000313" key="4">
    <source>
        <dbReference type="EMBL" id="NNF06953.1"/>
    </source>
</evidence>
<dbReference type="SUPFAM" id="SSF48452">
    <property type="entry name" value="TPR-like"/>
    <property type="match status" value="1"/>
</dbReference>
<keyword evidence="3" id="KW-0732">Signal</keyword>
<dbReference type="EMBL" id="JABDJR010000371">
    <property type="protein sequence ID" value="NNF06953.1"/>
    <property type="molecule type" value="Genomic_DNA"/>
</dbReference>
<comment type="caution">
    <text evidence="4">The sequence shown here is derived from an EMBL/GenBank/DDBJ whole genome shotgun (WGS) entry which is preliminary data.</text>
</comment>
<feature type="chain" id="PRO_5030928801" evidence="3">
    <location>
        <begin position="21"/>
        <end position="306"/>
    </location>
</feature>
<dbReference type="PANTHER" id="PTHR45641:SF19">
    <property type="entry name" value="NEPHROCYSTIN-3"/>
    <property type="match status" value="1"/>
</dbReference>
<gene>
    <name evidence="4" type="ORF">HKN21_09350</name>
</gene>
<dbReference type="PANTHER" id="PTHR45641">
    <property type="entry name" value="TETRATRICOPEPTIDE REPEAT PROTEIN (AFU_ORTHOLOGUE AFUA_6G03870)"/>
    <property type="match status" value="1"/>
</dbReference>
<dbReference type="Proteomes" id="UP000547674">
    <property type="component" value="Unassembled WGS sequence"/>
</dbReference>
<name>A0A7Y2H2R7_UNCEI</name>
<protein>
    <submittedName>
        <fullName evidence="4">Tetratricopeptide repeat protein</fullName>
    </submittedName>
</protein>
<reference evidence="4 5" key="1">
    <citation type="submission" date="2020-03" db="EMBL/GenBank/DDBJ databases">
        <title>Metabolic flexibility allows generalist bacteria to become dominant in a frequently disturbed ecosystem.</title>
        <authorList>
            <person name="Chen Y.-J."/>
            <person name="Leung P.M."/>
            <person name="Bay S.K."/>
            <person name="Hugenholtz P."/>
            <person name="Kessler A.J."/>
            <person name="Shelley G."/>
            <person name="Waite D.W."/>
            <person name="Cook P.L."/>
            <person name="Greening C."/>
        </authorList>
    </citation>
    <scope>NUCLEOTIDE SEQUENCE [LARGE SCALE GENOMIC DNA]</scope>
    <source>
        <strain evidence="4">SS_bin_28</strain>
    </source>
</reference>
<organism evidence="4 5">
    <name type="scientific">Eiseniibacteriota bacterium</name>
    <dbReference type="NCBI Taxonomy" id="2212470"/>
    <lineage>
        <taxon>Bacteria</taxon>
        <taxon>Candidatus Eiseniibacteriota</taxon>
    </lineage>
</organism>
<evidence type="ECO:0000313" key="5">
    <source>
        <dbReference type="Proteomes" id="UP000547674"/>
    </source>
</evidence>
<proteinExistence type="predicted"/>
<dbReference type="InterPro" id="IPR011990">
    <property type="entry name" value="TPR-like_helical_dom_sf"/>
</dbReference>
<sequence length="306" mass="34889">MFRILIVALLLGMVVSPVYAGTAETDVLWEEVYEYRNGADYESAIEATERLILALEELGEYSRFELATAKAYLGTATYNATLPKEQQYELAIADSYLFEIYGLHRAGNIEEAEEMILYQKEVRERLLPADAFDLTTTYGAYAELLVNRRKFTDARDWMLKSLEINKKHLGELHNHVATQLKNIGDTYFYEGDYVEAARWVRKGLNTVLEMHPGDKESSYVASFYNDLSVIHRKQGDYATSLRYARKTVAIVQHELGEYNSSLGVYVDNLSKTLLAQGDLFSAERASREALRIRKQASGEDHHLVAR</sequence>
<feature type="signal peptide" evidence="3">
    <location>
        <begin position="1"/>
        <end position="20"/>
    </location>
</feature>